<dbReference type="Gene3D" id="3.30.160.60">
    <property type="entry name" value="Classic Zinc Finger"/>
    <property type="match status" value="4"/>
</dbReference>
<evidence type="ECO:0000313" key="8">
    <source>
        <dbReference type="EMBL" id="CAK7238383.1"/>
    </source>
</evidence>
<gene>
    <name evidence="8" type="ORF">SEUCBS140593_010630</name>
</gene>
<dbReference type="Proteomes" id="UP001642482">
    <property type="component" value="Unassembled WGS sequence"/>
</dbReference>
<dbReference type="PANTHER" id="PTHR14003:SF22">
    <property type="entry name" value="FINGER DOMAIN PROTEIN, PUTATIVE (AFU_ORTHOLOGUE AFUA_4G11480)-RELATED"/>
    <property type="match status" value="1"/>
</dbReference>
<evidence type="ECO:0000256" key="6">
    <source>
        <dbReference type="SAM" id="MobiDB-lite"/>
    </source>
</evidence>
<feature type="domain" description="C2H2-type" evidence="7">
    <location>
        <begin position="46"/>
        <end position="75"/>
    </location>
</feature>
<feature type="domain" description="C2H2-type" evidence="7">
    <location>
        <begin position="16"/>
        <end position="45"/>
    </location>
</feature>
<feature type="domain" description="C2H2-type" evidence="7">
    <location>
        <begin position="106"/>
        <end position="141"/>
    </location>
</feature>
<dbReference type="Pfam" id="PF00096">
    <property type="entry name" value="zf-C2H2"/>
    <property type="match status" value="3"/>
</dbReference>
<feature type="compositionally biased region" description="Basic residues" evidence="6">
    <location>
        <begin position="125"/>
        <end position="134"/>
    </location>
</feature>
<accession>A0ABP0D2V5</accession>
<keyword evidence="4" id="KW-0862">Zinc</keyword>
<organism evidence="8 9">
    <name type="scientific">Sporothrix eucalyptigena</name>
    <dbReference type="NCBI Taxonomy" id="1812306"/>
    <lineage>
        <taxon>Eukaryota</taxon>
        <taxon>Fungi</taxon>
        <taxon>Dikarya</taxon>
        <taxon>Ascomycota</taxon>
        <taxon>Pezizomycotina</taxon>
        <taxon>Sordariomycetes</taxon>
        <taxon>Sordariomycetidae</taxon>
        <taxon>Ophiostomatales</taxon>
        <taxon>Ophiostomataceae</taxon>
        <taxon>Sporothrix</taxon>
    </lineage>
</organism>
<evidence type="ECO:0000256" key="4">
    <source>
        <dbReference type="ARBA" id="ARBA00022833"/>
    </source>
</evidence>
<sequence length="444" mass="48997">MELMELVDHEPAPRPFRCDWQSCNKSFNRKSDLQRHYRIHTNERPYQCNTPGCGKSFIQRSALTVHIRTHTGEKPHMCQHSGCNKRFSDSSSLARHRRIHTGKRPYKCAHDGCLKSFCRKTTMVKHQRRSHQRGIHSSELDDCTSESGSDESPSTPKSSAMQWPAPPQGLSVNGLAPHHPHGLHRAASFADFGQNVGYGMQQHYAAAAQHRHTMSNGQPEYGHPVHDPAAAAAAVTVTSMPPHHPGMPIMHRAASMPQHTYYVTDHNNPGVATMNTNSPMSASYHHQIPRQSVERIAVDIPYSATPGLAASIQSSPSSFSASGRSPSTQDGFYTHQATQAATYALHAASPIEHHAPMVHYAAAPPNQPTVPTQQHPAPTSQPQQQPGEEHWYSSVPYQSPVEVTVPQMAQIPPYGSTVYDPWGEAKIEFETAGMTLPSARIEQM</sequence>
<protein>
    <recommendedName>
        <fullName evidence="7">C2H2-type domain-containing protein</fullName>
    </recommendedName>
</protein>
<feature type="domain" description="C2H2-type" evidence="7">
    <location>
        <begin position="76"/>
        <end position="105"/>
    </location>
</feature>
<feature type="compositionally biased region" description="Polar residues" evidence="6">
    <location>
        <begin position="369"/>
        <end position="386"/>
    </location>
</feature>
<evidence type="ECO:0000256" key="2">
    <source>
        <dbReference type="ARBA" id="ARBA00022737"/>
    </source>
</evidence>
<evidence type="ECO:0000256" key="3">
    <source>
        <dbReference type="ARBA" id="ARBA00022771"/>
    </source>
</evidence>
<dbReference type="InterPro" id="IPR036236">
    <property type="entry name" value="Znf_C2H2_sf"/>
</dbReference>
<dbReference type="SUPFAM" id="SSF57667">
    <property type="entry name" value="beta-beta-alpha zinc fingers"/>
    <property type="match status" value="2"/>
</dbReference>
<evidence type="ECO:0000256" key="1">
    <source>
        <dbReference type="ARBA" id="ARBA00022723"/>
    </source>
</evidence>
<feature type="region of interest" description="Disordered" evidence="6">
    <location>
        <begin position="125"/>
        <end position="181"/>
    </location>
</feature>
<keyword evidence="1" id="KW-0479">Metal-binding</keyword>
<evidence type="ECO:0000256" key="5">
    <source>
        <dbReference type="PROSITE-ProRule" id="PRU00042"/>
    </source>
</evidence>
<feature type="region of interest" description="Disordered" evidence="6">
    <location>
        <begin position="361"/>
        <end position="391"/>
    </location>
</feature>
<dbReference type="InterPro" id="IPR013087">
    <property type="entry name" value="Znf_C2H2_type"/>
</dbReference>
<feature type="compositionally biased region" description="Polar residues" evidence="6">
    <location>
        <begin position="145"/>
        <end position="161"/>
    </location>
</feature>
<feature type="region of interest" description="Disordered" evidence="6">
    <location>
        <begin position="310"/>
        <end position="331"/>
    </location>
</feature>
<name>A0ABP0D2V5_9PEZI</name>
<dbReference type="SMART" id="SM00355">
    <property type="entry name" value="ZnF_C2H2"/>
    <property type="match status" value="4"/>
</dbReference>
<dbReference type="PROSITE" id="PS50157">
    <property type="entry name" value="ZINC_FINGER_C2H2_2"/>
    <property type="match status" value="4"/>
</dbReference>
<comment type="caution">
    <text evidence="8">The sequence shown here is derived from an EMBL/GenBank/DDBJ whole genome shotgun (WGS) entry which is preliminary data.</text>
</comment>
<dbReference type="EMBL" id="CAWUHD010000240">
    <property type="protein sequence ID" value="CAK7238383.1"/>
    <property type="molecule type" value="Genomic_DNA"/>
</dbReference>
<evidence type="ECO:0000313" key="9">
    <source>
        <dbReference type="Proteomes" id="UP001642482"/>
    </source>
</evidence>
<evidence type="ECO:0000259" key="7">
    <source>
        <dbReference type="PROSITE" id="PS50157"/>
    </source>
</evidence>
<reference evidence="8 9" key="1">
    <citation type="submission" date="2024-01" db="EMBL/GenBank/DDBJ databases">
        <authorList>
            <person name="Allen C."/>
            <person name="Tagirdzhanova G."/>
        </authorList>
    </citation>
    <scope>NUCLEOTIDE SEQUENCE [LARGE SCALE GENOMIC DNA]</scope>
</reference>
<keyword evidence="3 5" id="KW-0863">Zinc-finger</keyword>
<feature type="region of interest" description="Disordered" evidence="6">
    <location>
        <begin position="267"/>
        <end position="287"/>
    </location>
</feature>
<dbReference type="PANTHER" id="PTHR14003">
    <property type="entry name" value="TRANSCRIPTIONAL REPRESSOR PROTEIN YY"/>
    <property type="match status" value="1"/>
</dbReference>
<keyword evidence="2" id="KW-0677">Repeat</keyword>
<dbReference type="PROSITE" id="PS00028">
    <property type="entry name" value="ZINC_FINGER_C2H2_1"/>
    <property type="match status" value="4"/>
</dbReference>
<keyword evidence="9" id="KW-1185">Reference proteome</keyword>
<proteinExistence type="predicted"/>